<dbReference type="SUPFAM" id="SSF51735">
    <property type="entry name" value="NAD(P)-binding Rossmann-fold domains"/>
    <property type="match status" value="1"/>
</dbReference>
<dbReference type="PANTHER" id="PTHR42820">
    <property type="entry name" value="SHORT-CHAIN DEHYDROGENASE REDUCTASE"/>
    <property type="match status" value="1"/>
</dbReference>
<dbReference type="PANTHER" id="PTHR42820:SF1">
    <property type="entry name" value="SHORT-CHAIN DEHYDROGENASE_REDUCTASE FAMILY PROTEIN"/>
    <property type="match status" value="1"/>
</dbReference>
<protein>
    <submittedName>
        <fullName evidence="2">Uncharacterized protein</fullName>
    </submittedName>
</protein>
<accession>A0A835I840</accession>
<name>A0A835I840_9MAGN</name>
<dbReference type="InterPro" id="IPR036291">
    <property type="entry name" value="NAD(P)-bd_dom_sf"/>
</dbReference>
<dbReference type="OrthoDB" id="294295at2759"/>
<reference evidence="2 3" key="1">
    <citation type="submission" date="2020-10" db="EMBL/GenBank/DDBJ databases">
        <title>The Coptis chinensis genome and diversification of protoberbering-type alkaloids.</title>
        <authorList>
            <person name="Wang B."/>
            <person name="Shu S."/>
            <person name="Song C."/>
            <person name="Liu Y."/>
        </authorList>
    </citation>
    <scope>NUCLEOTIDE SEQUENCE [LARGE SCALE GENOMIC DNA]</scope>
    <source>
        <strain evidence="2">HL-2020</strain>
        <tissue evidence="2">Leaf</tissue>
    </source>
</reference>
<evidence type="ECO:0000313" key="2">
    <source>
        <dbReference type="EMBL" id="KAF9611897.1"/>
    </source>
</evidence>
<sequence length="113" mass="12404">MGLYRWKTMQESDLFKELPRRSAWLEGKVRSSVALIAGDSRGIGEKTVRLFISHGAKVVIADILDNLGHSLCKEIGLGENVSFIHCDITEENDVNLISCSTMLASVANLVKVS</sequence>
<dbReference type="EMBL" id="JADFTS010000004">
    <property type="protein sequence ID" value="KAF9611897.1"/>
    <property type="molecule type" value="Genomic_DNA"/>
</dbReference>
<proteinExistence type="inferred from homology"/>
<comment type="similarity">
    <text evidence="1">Belongs to the short-chain dehydrogenases/reductases (SDR) family.</text>
</comment>
<keyword evidence="3" id="KW-1185">Reference proteome</keyword>
<evidence type="ECO:0000256" key="1">
    <source>
        <dbReference type="ARBA" id="ARBA00006484"/>
    </source>
</evidence>
<gene>
    <name evidence="2" type="ORF">IFM89_036680</name>
</gene>
<dbReference type="AlphaFoldDB" id="A0A835I840"/>
<comment type="caution">
    <text evidence="2">The sequence shown here is derived from an EMBL/GenBank/DDBJ whole genome shotgun (WGS) entry which is preliminary data.</text>
</comment>
<dbReference type="InterPro" id="IPR002347">
    <property type="entry name" value="SDR_fam"/>
</dbReference>
<dbReference type="Proteomes" id="UP000631114">
    <property type="component" value="Unassembled WGS sequence"/>
</dbReference>
<dbReference type="Gene3D" id="3.40.50.720">
    <property type="entry name" value="NAD(P)-binding Rossmann-like Domain"/>
    <property type="match status" value="1"/>
</dbReference>
<dbReference type="Pfam" id="PF00106">
    <property type="entry name" value="adh_short"/>
    <property type="match status" value="1"/>
</dbReference>
<organism evidence="2 3">
    <name type="scientific">Coptis chinensis</name>
    <dbReference type="NCBI Taxonomy" id="261450"/>
    <lineage>
        <taxon>Eukaryota</taxon>
        <taxon>Viridiplantae</taxon>
        <taxon>Streptophyta</taxon>
        <taxon>Embryophyta</taxon>
        <taxon>Tracheophyta</taxon>
        <taxon>Spermatophyta</taxon>
        <taxon>Magnoliopsida</taxon>
        <taxon>Ranunculales</taxon>
        <taxon>Ranunculaceae</taxon>
        <taxon>Coptidoideae</taxon>
        <taxon>Coptis</taxon>
    </lineage>
</organism>
<evidence type="ECO:0000313" key="3">
    <source>
        <dbReference type="Proteomes" id="UP000631114"/>
    </source>
</evidence>